<keyword evidence="6 9" id="KW-0472">Membrane</keyword>
<feature type="transmembrane region" description="Helical" evidence="9">
    <location>
        <begin position="234"/>
        <end position="256"/>
    </location>
</feature>
<gene>
    <name evidence="11" type="ORF">LSH36_43g04000</name>
</gene>
<dbReference type="PANTHER" id="PTHR14969:SF28">
    <property type="entry name" value="DIHYDROSPHINGOSINE 1-PHOSPHATE PHOSPHATASE LCB3-RELATED"/>
    <property type="match status" value="1"/>
</dbReference>
<dbReference type="SMART" id="SM00014">
    <property type="entry name" value="acidPPc"/>
    <property type="match status" value="1"/>
</dbReference>
<evidence type="ECO:0000259" key="10">
    <source>
        <dbReference type="SMART" id="SM00014"/>
    </source>
</evidence>
<evidence type="ECO:0000256" key="2">
    <source>
        <dbReference type="ARBA" id="ARBA00022692"/>
    </source>
</evidence>
<dbReference type="EMBL" id="JAODUP010000043">
    <property type="protein sequence ID" value="KAK2166037.1"/>
    <property type="molecule type" value="Genomic_DNA"/>
</dbReference>
<protein>
    <recommendedName>
        <fullName evidence="10">Phosphatidic acid phosphatase type 2/haloperoxidase domain-containing protein</fullName>
    </recommendedName>
</protein>
<feature type="region of interest" description="Disordered" evidence="8">
    <location>
        <begin position="28"/>
        <end position="57"/>
    </location>
</feature>
<accession>A0AAD9K794</accession>
<feature type="transmembrane region" description="Helical" evidence="9">
    <location>
        <begin position="420"/>
        <end position="438"/>
    </location>
</feature>
<keyword evidence="4" id="KW-0256">Endoplasmic reticulum</keyword>
<dbReference type="Gene3D" id="1.20.144.10">
    <property type="entry name" value="Phosphatidic acid phosphatase type 2/haloperoxidase"/>
    <property type="match status" value="1"/>
</dbReference>
<keyword evidence="2 9" id="KW-0812">Transmembrane</keyword>
<feature type="transmembrane region" description="Helical" evidence="9">
    <location>
        <begin position="135"/>
        <end position="158"/>
    </location>
</feature>
<evidence type="ECO:0000313" key="11">
    <source>
        <dbReference type="EMBL" id="KAK2166037.1"/>
    </source>
</evidence>
<evidence type="ECO:0000256" key="3">
    <source>
        <dbReference type="ARBA" id="ARBA00022801"/>
    </source>
</evidence>
<evidence type="ECO:0000256" key="8">
    <source>
        <dbReference type="SAM" id="MobiDB-lite"/>
    </source>
</evidence>
<comment type="subcellular location">
    <subcellularLocation>
        <location evidence="1">Endoplasmic reticulum membrane</location>
        <topology evidence="1">Multi-pass membrane protein</topology>
    </subcellularLocation>
</comment>
<proteinExistence type="inferred from homology"/>
<dbReference type="InterPro" id="IPR036938">
    <property type="entry name" value="PAP2/HPO_sf"/>
</dbReference>
<evidence type="ECO:0000256" key="1">
    <source>
        <dbReference type="ARBA" id="ARBA00004477"/>
    </source>
</evidence>
<comment type="similarity">
    <text evidence="7">Belongs to the type 2 lipid phosphate phosphatase family.</text>
</comment>
<dbReference type="Proteomes" id="UP001208570">
    <property type="component" value="Unassembled WGS sequence"/>
</dbReference>
<reference evidence="11" key="1">
    <citation type="journal article" date="2023" name="Mol. Biol. Evol.">
        <title>Third-Generation Sequencing Reveals the Adaptive Role of the Epigenome in Three Deep-Sea Polychaetes.</title>
        <authorList>
            <person name="Perez M."/>
            <person name="Aroh O."/>
            <person name="Sun Y."/>
            <person name="Lan Y."/>
            <person name="Juniper S.K."/>
            <person name="Young C.R."/>
            <person name="Angers B."/>
            <person name="Qian P.Y."/>
        </authorList>
    </citation>
    <scope>NUCLEOTIDE SEQUENCE</scope>
    <source>
        <strain evidence="11">P08H-3</strain>
    </source>
</reference>
<evidence type="ECO:0000256" key="5">
    <source>
        <dbReference type="ARBA" id="ARBA00022989"/>
    </source>
</evidence>
<feature type="compositionally biased region" description="Polar residues" evidence="8">
    <location>
        <begin position="28"/>
        <end position="55"/>
    </location>
</feature>
<evidence type="ECO:0000256" key="4">
    <source>
        <dbReference type="ARBA" id="ARBA00022824"/>
    </source>
</evidence>
<dbReference type="CDD" id="cd03388">
    <property type="entry name" value="PAP2_SPPase1"/>
    <property type="match status" value="1"/>
</dbReference>
<dbReference type="GO" id="GO:0042392">
    <property type="term" value="F:sphingosine-1-phosphate phosphatase activity"/>
    <property type="evidence" value="ECO:0007669"/>
    <property type="project" value="TreeGrafter"/>
</dbReference>
<dbReference type="GO" id="GO:0006670">
    <property type="term" value="P:sphingosine metabolic process"/>
    <property type="evidence" value="ECO:0007669"/>
    <property type="project" value="TreeGrafter"/>
</dbReference>
<evidence type="ECO:0000256" key="6">
    <source>
        <dbReference type="ARBA" id="ARBA00023136"/>
    </source>
</evidence>
<sequence length="452" mass="51113">MASIARKLNEPELVVSFQRLCGIVSLNHVNSSKPHPTLSRDASPSQASVKSSRYGSNKEVHIAENSSDADTVLNETDGLRERVHNGHTASECNGGTNRVLSNGSVDLDDRTGSSSSEDDHDGDLEYVITNKFLHYLFEFGASMGNEVFYITFFPYWFWNIDGYVGRRVCIFWCLFMYLGQAAKDIIKWPRPASPPVIRLEKRYALEYSMPSTHAMVGAGLPVSLLIITHERYEYPFHLGLLICIVWCTLVCGSRLYLGMHTVLDVLAGLAFVFGLMVVCFPFLDSIDNFILTHRYAPAALILVPLIMALCYPTIDKWNTARGDTTLILGVGSGIGLGHWFSFQYDFMQRSTTLPPYQIIWPTWHWFGQMLLRLALGVVILIATRVVMKLLSYNLVCYVVGVSKEDMRAHKKLSVELPYKLITYTFVAFNSVFLAPQIFRYLGIERETYFTEL</sequence>
<feature type="transmembrane region" description="Helical" evidence="9">
    <location>
        <begin position="326"/>
        <end position="342"/>
    </location>
</feature>
<keyword evidence="12" id="KW-1185">Reference proteome</keyword>
<evidence type="ECO:0000256" key="7">
    <source>
        <dbReference type="ARBA" id="ARBA00038324"/>
    </source>
</evidence>
<evidence type="ECO:0000256" key="9">
    <source>
        <dbReference type="SAM" id="Phobius"/>
    </source>
</evidence>
<name>A0AAD9K794_9ANNE</name>
<dbReference type="GO" id="GO:0005789">
    <property type="term" value="C:endoplasmic reticulum membrane"/>
    <property type="evidence" value="ECO:0007669"/>
    <property type="project" value="UniProtKB-SubCell"/>
</dbReference>
<dbReference type="AlphaFoldDB" id="A0AAD9K794"/>
<feature type="region of interest" description="Disordered" evidence="8">
    <location>
        <begin position="85"/>
        <end position="120"/>
    </location>
</feature>
<dbReference type="Pfam" id="PF01569">
    <property type="entry name" value="PAP2"/>
    <property type="match status" value="1"/>
</dbReference>
<dbReference type="InterPro" id="IPR000326">
    <property type="entry name" value="PAP2/HPO"/>
</dbReference>
<feature type="compositionally biased region" description="Polar residues" evidence="8">
    <location>
        <begin position="87"/>
        <end position="104"/>
    </location>
</feature>
<feature type="domain" description="Phosphatidic acid phosphatase type 2/haloperoxidase" evidence="10">
    <location>
        <begin position="166"/>
        <end position="280"/>
    </location>
</feature>
<feature type="transmembrane region" description="Helical" evidence="9">
    <location>
        <begin position="362"/>
        <end position="382"/>
    </location>
</feature>
<organism evidence="11 12">
    <name type="scientific">Paralvinella palmiformis</name>
    <dbReference type="NCBI Taxonomy" id="53620"/>
    <lineage>
        <taxon>Eukaryota</taxon>
        <taxon>Metazoa</taxon>
        <taxon>Spiralia</taxon>
        <taxon>Lophotrochozoa</taxon>
        <taxon>Annelida</taxon>
        <taxon>Polychaeta</taxon>
        <taxon>Sedentaria</taxon>
        <taxon>Canalipalpata</taxon>
        <taxon>Terebellida</taxon>
        <taxon>Terebelliformia</taxon>
        <taxon>Alvinellidae</taxon>
        <taxon>Paralvinella</taxon>
    </lineage>
</organism>
<feature type="transmembrane region" description="Helical" evidence="9">
    <location>
        <begin position="295"/>
        <end position="314"/>
    </location>
</feature>
<keyword evidence="3" id="KW-0378">Hydrolase</keyword>
<evidence type="ECO:0000313" key="12">
    <source>
        <dbReference type="Proteomes" id="UP001208570"/>
    </source>
</evidence>
<dbReference type="SUPFAM" id="SSF48317">
    <property type="entry name" value="Acid phosphatase/Vanadium-dependent haloperoxidase"/>
    <property type="match status" value="1"/>
</dbReference>
<comment type="caution">
    <text evidence="11">The sequence shown here is derived from an EMBL/GenBank/DDBJ whole genome shotgun (WGS) entry which is preliminary data.</text>
</comment>
<feature type="transmembrane region" description="Helical" evidence="9">
    <location>
        <begin position="263"/>
        <end position="283"/>
    </location>
</feature>
<feature type="transmembrane region" description="Helical" evidence="9">
    <location>
        <begin position="203"/>
        <end position="228"/>
    </location>
</feature>
<dbReference type="PANTHER" id="PTHR14969">
    <property type="entry name" value="SPHINGOSINE-1-PHOSPHATE PHOSPHOHYDROLASE"/>
    <property type="match status" value="1"/>
</dbReference>
<keyword evidence="5 9" id="KW-1133">Transmembrane helix</keyword>